<proteinExistence type="predicted"/>
<evidence type="ECO:0000313" key="1">
    <source>
        <dbReference type="Ensembl" id="ENSSAUP00010033423.1"/>
    </source>
</evidence>
<name>A0A671W2T9_SPAAU</name>
<organism evidence="1 2">
    <name type="scientific">Sparus aurata</name>
    <name type="common">Gilthead sea bream</name>
    <dbReference type="NCBI Taxonomy" id="8175"/>
    <lineage>
        <taxon>Eukaryota</taxon>
        <taxon>Metazoa</taxon>
        <taxon>Chordata</taxon>
        <taxon>Craniata</taxon>
        <taxon>Vertebrata</taxon>
        <taxon>Euteleostomi</taxon>
        <taxon>Actinopterygii</taxon>
        <taxon>Neopterygii</taxon>
        <taxon>Teleostei</taxon>
        <taxon>Neoteleostei</taxon>
        <taxon>Acanthomorphata</taxon>
        <taxon>Eupercaria</taxon>
        <taxon>Spariformes</taxon>
        <taxon>Sparidae</taxon>
        <taxon>Sparus</taxon>
    </lineage>
</organism>
<evidence type="ECO:0000313" key="2">
    <source>
        <dbReference type="Proteomes" id="UP000472265"/>
    </source>
</evidence>
<dbReference type="Proteomes" id="UP000472265">
    <property type="component" value="Chromosome 16"/>
</dbReference>
<accession>A0A671W2T9</accession>
<dbReference type="InParanoid" id="A0A671W2T9"/>
<dbReference type="AlphaFoldDB" id="A0A671W2T9"/>
<sequence length="44" mass="4939">GFSSSADRSSTCFRCFRLDWIALPDDDNDATRSSRSSTQLFLCC</sequence>
<reference evidence="1" key="2">
    <citation type="submission" date="2025-08" db="UniProtKB">
        <authorList>
            <consortium name="Ensembl"/>
        </authorList>
    </citation>
    <scope>IDENTIFICATION</scope>
</reference>
<protein>
    <submittedName>
        <fullName evidence="1">Uncharacterized protein</fullName>
    </submittedName>
</protein>
<reference evidence="1" key="1">
    <citation type="submission" date="2021-04" db="EMBL/GenBank/DDBJ databases">
        <authorList>
            <consortium name="Wellcome Sanger Institute Data Sharing"/>
        </authorList>
    </citation>
    <scope>NUCLEOTIDE SEQUENCE [LARGE SCALE GENOMIC DNA]</scope>
</reference>
<keyword evidence="2" id="KW-1185">Reference proteome</keyword>
<dbReference type="Ensembl" id="ENSSAUT00010035221.1">
    <property type="protein sequence ID" value="ENSSAUP00010033423.1"/>
    <property type="gene ID" value="ENSSAUG00010014193.1"/>
</dbReference>
<reference evidence="1" key="3">
    <citation type="submission" date="2025-09" db="UniProtKB">
        <authorList>
            <consortium name="Ensembl"/>
        </authorList>
    </citation>
    <scope>IDENTIFICATION</scope>
</reference>